<proteinExistence type="predicted"/>
<accession>A0AAD5HCG7</accession>
<feature type="transmembrane region" description="Helical" evidence="1">
    <location>
        <begin position="16"/>
        <end position="38"/>
    </location>
</feature>
<evidence type="ECO:0000313" key="2">
    <source>
        <dbReference type="EMBL" id="KAI8579195.1"/>
    </source>
</evidence>
<dbReference type="Proteomes" id="UP001206595">
    <property type="component" value="Unassembled WGS sequence"/>
</dbReference>
<dbReference type="RefSeq" id="XP_051444199.1">
    <property type="nucleotide sequence ID" value="XM_051584611.1"/>
</dbReference>
<dbReference type="EMBL" id="MU620922">
    <property type="protein sequence ID" value="KAI8579195.1"/>
    <property type="molecule type" value="Genomic_DNA"/>
</dbReference>
<organism evidence="2 3">
    <name type="scientific">Umbelopsis ramanniana AG</name>
    <dbReference type="NCBI Taxonomy" id="1314678"/>
    <lineage>
        <taxon>Eukaryota</taxon>
        <taxon>Fungi</taxon>
        <taxon>Fungi incertae sedis</taxon>
        <taxon>Mucoromycota</taxon>
        <taxon>Mucoromycotina</taxon>
        <taxon>Umbelopsidomycetes</taxon>
        <taxon>Umbelopsidales</taxon>
        <taxon>Umbelopsidaceae</taxon>
        <taxon>Umbelopsis</taxon>
    </lineage>
</organism>
<feature type="transmembrane region" description="Helical" evidence="1">
    <location>
        <begin position="108"/>
        <end position="130"/>
    </location>
</feature>
<comment type="caution">
    <text evidence="2">The sequence shown here is derived from an EMBL/GenBank/DDBJ whole genome shotgun (WGS) entry which is preliminary data.</text>
</comment>
<keyword evidence="3" id="KW-1185">Reference proteome</keyword>
<reference evidence="2" key="2">
    <citation type="journal article" date="2022" name="Proc. Natl. Acad. Sci. U.S.A.">
        <title>Diploid-dominant life cycles characterize the early evolution of Fungi.</title>
        <authorList>
            <person name="Amses K.R."/>
            <person name="Simmons D.R."/>
            <person name="Longcore J.E."/>
            <person name="Mondo S.J."/>
            <person name="Seto K."/>
            <person name="Jeronimo G.H."/>
            <person name="Bonds A.E."/>
            <person name="Quandt C.A."/>
            <person name="Davis W.J."/>
            <person name="Chang Y."/>
            <person name="Federici B.A."/>
            <person name="Kuo A."/>
            <person name="LaButti K."/>
            <person name="Pangilinan J."/>
            <person name="Andreopoulos W."/>
            <person name="Tritt A."/>
            <person name="Riley R."/>
            <person name="Hundley H."/>
            <person name="Johnson J."/>
            <person name="Lipzen A."/>
            <person name="Barry K."/>
            <person name="Lang B.F."/>
            <person name="Cuomo C.A."/>
            <person name="Buchler N.E."/>
            <person name="Grigoriev I.V."/>
            <person name="Spatafora J.W."/>
            <person name="Stajich J.E."/>
            <person name="James T.Y."/>
        </authorList>
    </citation>
    <scope>NUCLEOTIDE SEQUENCE</scope>
    <source>
        <strain evidence="2">AG</strain>
    </source>
</reference>
<keyword evidence="1" id="KW-1133">Transmembrane helix</keyword>
<evidence type="ECO:0000256" key="1">
    <source>
        <dbReference type="SAM" id="Phobius"/>
    </source>
</evidence>
<dbReference type="GeneID" id="75909961"/>
<keyword evidence="1" id="KW-0472">Membrane</keyword>
<keyword evidence="1" id="KW-0812">Transmembrane</keyword>
<evidence type="ECO:0000313" key="3">
    <source>
        <dbReference type="Proteomes" id="UP001206595"/>
    </source>
</evidence>
<reference evidence="2" key="1">
    <citation type="submission" date="2021-06" db="EMBL/GenBank/DDBJ databases">
        <authorList>
            <consortium name="DOE Joint Genome Institute"/>
            <person name="Mondo S.J."/>
            <person name="Amses K.R."/>
            <person name="Simmons D.R."/>
            <person name="Longcore J.E."/>
            <person name="Seto K."/>
            <person name="Alves G.H."/>
            <person name="Bonds A.E."/>
            <person name="Quandt C.A."/>
            <person name="Davis W.J."/>
            <person name="Chang Y."/>
            <person name="Letcher P.M."/>
            <person name="Powell M.J."/>
            <person name="Kuo A."/>
            <person name="Labutti K."/>
            <person name="Pangilinan J."/>
            <person name="Andreopoulos W."/>
            <person name="Tritt A."/>
            <person name="Riley R."/>
            <person name="Hundley H."/>
            <person name="Johnson J."/>
            <person name="Lipzen A."/>
            <person name="Barry K."/>
            <person name="Berbee M.L."/>
            <person name="Buchler N.E."/>
            <person name="Grigoriev I.V."/>
            <person name="Spatafora J.W."/>
            <person name="Stajich J.E."/>
            <person name="James T.Y."/>
        </authorList>
    </citation>
    <scope>NUCLEOTIDE SEQUENCE</scope>
    <source>
        <strain evidence="2">AG</strain>
    </source>
</reference>
<dbReference type="AlphaFoldDB" id="A0AAD5HCG7"/>
<gene>
    <name evidence="2" type="ORF">K450DRAFT_199664</name>
</gene>
<name>A0AAD5HCG7_UMBRA</name>
<sequence>MSEQITDKLNIQPTNSYIYCAVLTSFLVTLVNNCYAYFKVSGKDTASYTASTLYLMKFVKLKLKNGEWDARYTQELQGYISHDQFMSTVCLLNGAIARAAPPLFKLKWWRAGIVSIWFLVAAVSAVIWYYTGFTMIIALEPIIMIFSSMLYMMVFHRQTNAFELAVEDICDRLNATENVRGIRYAFHTSRLSNGNNVLQWIGGSTASYHIMVEFDDRYNMLEKFGKISCDELVNVPFEPQWLCKTKPDV</sequence>
<protein>
    <submittedName>
        <fullName evidence="2">Uncharacterized protein</fullName>
    </submittedName>
</protein>
<feature type="transmembrane region" description="Helical" evidence="1">
    <location>
        <begin position="136"/>
        <end position="154"/>
    </location>
</feature>